<evidence type="ECO:0000313" key="12">
    <source>
        <dbReference type="EMBL" id="MCQ4164967.1"/>
    </source>
</evidence>
<comment type="caution">
    <text evidence="12">The sequence shown here is derived from an EMBL/GenBank/DDBJ whole genome shotgun (WGS) entry which is preliminary data.</text>
</comment>
<dbReference type="PRINTS" id="PR00706">
    <property type="entry name" value="PYROGLUPTASE"/>
</dbReference>
<comment type="catalytic activity">
    <reaction evidence="1 9 10">
        <text>Release of an N-terminal pyroglutamyl group from a polypeptide, the second amino acid generally not being Pro.</text>
        <dbReference type="EC" id="3.4.19.3"/>
    </reaction>
</comment>
<evidence type="ECO:0000256" key="6">
    <source>
        <dbReference type="ARBA" id="ARBA00022670"/>
    </source>
</evidence>
<comment type="subcellular location">
    <subcellularLocation>
        <location evidence="3 9">Cytoplasm</location>
    </subcellularLocation>
</comment>
<dbReference type="Proteomes" id="UP001165498">
    <property type="component" value="Unassembled WGS sequence"/>
</dbReference>
<dbReference type="PROSITE" id="PS01333">
    <property type="entry name" value="PYRASE_GLU"/>
    <property type="match status" value="1"/>
</dbReference>
<protein>
    <recommendedName>
        <fullName evidence="9">Pyrrolidone-carboxylate peptidase</fullName>
        <ecNumber evidence="9">3.4.19.3</ecNumber>
    </recommendedName>
    <alternativeName>
        <fullName evidence="9">5-oxoprolyl-peptidase</fullName>
    </alternativeName>
    <alternativeName>
        <fullName evidence="9">Pyroglutamyl-peptidase I</fullName>
        <shortName evidence="9">PGP-I</shortName>
        <shortName evidence="9">Pyrase</shortName>
    </alternativeName>
</protein>
<sequence length="217" mass="23407">MTKPLRVLLTGFDPFGGESLNPSWEAVRRLHGHILRGHTVVAAQLPTCFGKSRARLQTLLKRQAPQLVVCVGQAGGRSRISLERVAINVDDARIPDNDGRQPVDRPIVRGGPAAYFSTLPIKAQLQALQQAGIPAEISQTAGTFVCNHVFYGLMHALRDSPQVRGGFVHIPFLPQQAVAHAGAPSLALETIVTGLATLIDRALARRRDMKVQAGATH</sequence>
<reference evidence="12" key="1">
    <citation type="submission" date="2022-07" db="EMBL/GenBank/DDBJ databases">
        <title>Tahibacter sp., a new gammaproteobacterium isolated from the silt sample collected at pig farm.</title>
        <authorList>
            <person name="Chen H."/>
        </authorList>
    </citation>
    <scope>NUCLEOTIDE SEQUENCE</scope>
    <source>
        <strain evidence="12">P2K</strain>
    </source>
</reference>
<evidence type="ECO:0000313" key="13">
    <source>
        <dbReference type="Proteomes" id="UP001165498"/>
    </source>
</evidence>
<dbReference type="Pfam" id="PF01470">
    <property type="entry name" value="Peptidase_C15"/>
    <property type="match status" value="1"/>
</dbReference>
<dbReference type="Gene3D" id="3.40.630.20">
    <property type="entry name" value="Peptidase C15, pyroglutamyl peptidase I-like"/>
    <property type="match status" value="1"/>
</dbReference>
<feature type="active site" evidence="9 10">
    <location>
        <position position="83"/>
    </location>
</feature>
<dbReference type="EMBL" id="JANFQO010000007">
    <property type="protein sequence ID" value="MCQ4164967.1"/>
    <property type="molecule type" value="Genomic_DNA"/>
</dbReference>
<evidence type="ECO:0000256" key="8">
    <source>
        <dbReference type="ARBA" id="ARBA00022807"/>
    </source>
</evidence>
<dbReference type="EC" id="3.4.19.3" evidence="9"/>
<evidence type="ECO:0000256" key="2">
    <source>
        <dbReference type="ARBA" id="ARBA00002280"/>
    </source>
</evidence>
<comment type="function">
    <text evidence="2 9">Removes 5-oxoproline from various penultimate amino acid residues except L-proline.</text>
</comment>
<dbReference type="PANTHER" id="PTHR23402">
    <property type="entry name" value="PROTEASE FAMILY C15 PYROGLUTAMYL-PEPTIDASE I-RELATED"/>
    <property type="match status" value="1"/>
</dbReference>
<evidence type="ECO:0000256" key="11">
    <source>
        <dbReference type="PROSITE-ProRule" id="PRU10077"/>
    </source>
</evidence>
<dbReference type="RefSeq" id="WP_255914002.1">
    <property type="nucleotide sequence ID" value="NZ_JANFQO010000007.1"/>
</dbReference>
<evidence type="ECO:0000256" key="7">
    <source>
        <dbReference type="ARBA" id="ARBA00022801"/>
    </source>
</evidence>
<evidence type="ECO:0000256" key="1">
    <source>
        <dbReference type="ARBA" id="ARBA00001770"/>
    </source>
</evidence>
<keyword evidence="7 9" id="KW-0378">Hydrolase</keyword>
<dbReference type="PIRSF" id="PIRSF015592">
    <property type="entry name" value="Prld-crbxl_pptds"/>
    <property type="match status" value="1"/>
</dbReference>
<keyword evidence="8 9" id="KW-0788">Thiol protease</keyword>
<dbReference type="GO" id="GO:0016920">
    <property type="term" value="F:pyroglutamyl-peptidase activity"/>
    <property type="evidence" value="ECO:0007669"/>
    <property type="project" value="UniProtKB-EC"/>
</dbReference>
<evidence type="ECO:0000256" key="9">
    <source>
        <dbReference type="HAMAP-Rule" id="MF_00417"/>
    </source>
</evidence>
<dbReference type="InterPro" id="IPR033694">
    <property type="entry name" value="PGPEP1_Cys_AS"/>
</dbReference>
<gene>
    <name evidence="9 12" type="primary">pcp</name>
    <name evidence="12" type="ORF">NM961_09620</name>
</gene>
<dbReference type="InterPro" id="IPR036440">
    <property type="entry name" value="Peptidase_C15-like_sf"/>
</dbReference>
<dbReference type="InterPro" id="IPR029762">
    <property type="entry name" value="PGP-I_bact-type"/>
</dbReference>
<dbReference type="NCBIfam" id="TIGR00504">
    <property type="entry name" value="pyro_pdase"/>
    <property type="match status" value="1"/>
</dbReference>
<dbReference type="InterPro" id="IPR033693">
    <property type="entry name" value="PGPEP1_Glu_AS"/>
</dbReference>
<keyword evidence="6 9" id="KW-0645">Protease</keyword>
<feature type="active site" evidence="9">
    <location>
        <position position="169"/>
    </location>
</feature>
<organism evidence="12 13">
    <name type="scientific">Tahibacter harae</name>
    <dbReference type="NCBI Taxonomy" id="2963937"/>
    <lineage>
        <taxon>Bacteria</taxon>
        <taxon>Pseudomonadati</taxon>
        <taxon>Pseudomonadota</taxon>
        <taxon>Gammaproteobacteria</taxon>
        <taxon>Lysobacterales</taxon>
        <taxon>Rhodanobacteraceae</taxon>
        <taxon>Tahibacter</taxon>
    </lineage>
</organism>
<comment type="subunit">
    <text evidence="9">Homotetramer.</text>
</comment>
<keyword evidence="13" id="KW-1185">Reference proteome</keyword>
<evidence type="ECO:0000256" key="5">
    <source>
        <dbReference type="ARBA" id="ARBA00022490"/>
    </source>
</evidence>
<dbReference type="NCBIfam" id="NF009676">
    <property type="entry name" value="PRK13197.1"/>
    <property type="match status" value="1"/>
</dbReference>
<evidence type="ECO:0000256" key="10">
    <source>
        <dbReference type="PROSITE-ProRule" id="PRU10076"/>
    </source>
</evidence>
<name>A0ABT1QRT6_9GAMM</name>
<feature type="active site" evidence="9 11">
    <location>
        <position position="146"/>
    </location>
</feature>
<dbReference type="PROSITE" id="PS01334">
    <property type="entry name" value="PYRASE_CYS"/>
    <property type="match status" value="1"/>
</dbReference>
<dbReference type="SUPFAM" id="SSF53182">
    <property type="entry name" value="Pyrrolidone carboxyl peptidase (pyroglutamate aminopeptidase)"/>
    <property type="match status" value="1"/>
</dbReference>
<proteinExistence type="inferred from homology"/>
<dbReference type="InterPro" id="IPR000816">
    <property type="entry name" value="Peptidase_C15"/>
</dbReference>
<comment type="similarity">
    <text evidence="4 9">Belongs to the peptidase C15 family.</text>
</comment>
<accession>A0ABT1QRT6</accession>
<evidence type="ECO:0000256" key="3">
    <source>
        <dbReference type="ARBA" id="ARBA00004496"/>
    </source>
</evidence>
<dbReference type="PANTHER" id="PTHR23402:SF1">
    <property type="entry name" value="PYROGLUTAMYL-PEPTIDASE I"/>
    <property type="match status" value="1"/>
</dbReference>
<dbReference type="HAMAP" id="MF_00417">
    <property type="entry name" value="Pyrrolid_peptidase"/>
    <property type="match status" value="1"/>
</dbReference>
<dbReference type="CDD" id="cd00501">
    <property type="entry name" value="Peptidase_C15"/>
    <property type="match status" value="1"/>
</dbReference>
<evidence type="ECO:0000256" key="4">
    <source>
        <dbReference type="ARBA" id="ARBA00006641"/>
    </source>
</evidence>
<keyword evidence="5 9" id="KW-0963">Cytoplasm</keyword>
<dbReference type="InterPro" id="IPR016125">
    <property type="entry name" value="Peptidase_C15-like"/>
</dbReference>